<evidence type="ECO:0000313" key="3">
    <source>
        <dbReference type="EMBL" id="WOH43355.1"/>
    </source>
</evidence>
<keyword evidence="5" id="KW-1185">Reference proteome</keyword>
<feature type="region of interest" description="Disordered" evidence="1">
    <location>
        <begin position="50"/>
        <end position="69"/>
    </location>
</feature>
<accession>A0A9P2FXB7</accession>
<feature type="compositionally biased region" description="Polar residues" evidence="1">
    <location>
        <begin position="60"/>
        <end position="69"/>
    </location>
</feature>
<evidence type="ECO:0000313" key="5">
    <source>
        <dbReference type="Proteomes" id="UP001302613"/>
    </source>
</evidence>
<proteinExistence type="predicted"/>
<reference evidence="3 5" key="3">
    <citation type="submission" date="2023-10" db="EMBL/GenBank/DDBJ databases">
        <title>SFO-1, KPC-2, NDM-1 were first reported in Portuguese citrobacter collected clinically.</title>
        <authorList>
            <person name="Guo K."/>
        </authorList>
    </citation>
    <scope>NUCLEOTIDE SEQUENCE [LARGE SCALE GENOMIC DNA]</scope>
    <source>
        <strain evidence="3 5">L2724hy</strain>
    </source>
</reference>
<protein>
    <submittedName>
        <fullName evidence="2">Uncharacterized protein</fullName>
    </submittedName>
</protein>
<reference evidence="2" key="1">
    <citation type="journal article" date="2023" name="Antimicrob Resist Infect Control">
        <title>Sanitary installations and wastewater plumbing as reservoir for the long-term circulation and transmission of carbapenemase producing Citrobacter freundii clones in a hospital setting.</title>
        <authorList>
            <person name="Hamerlinck H."/>
            <person name="Aerssens A."/>
            <person name="Boelens J."/>
            <person name="Dehaene A."/>
            <person name="McMahon M."/>
            <person name="Messiaen A.S."/>
            <person name="Vandendriessche S."/>
            <person name="Velghe A."/>
            <person name="Leroux-Roels I."/>
            <person name="Verhasselt B."/>
        </authorList>
    </citation>
    <scope>NUCLEOTIDE SEQUENCE</scope>
    <source>
        <strain evidence="2">UZG-GERCF-220920-Env23</strain>
    </source>
</reference>
<gene>
    <name evidence="2" type="ORF">PEY55_24720</name>
    <name evidence="3" type="ORF">RY846_22675</name>
</gene>
<dbReference type="Proteomes" id="UP001169985">
    <property type="component" value="Unassembled WGS sequence"/>
</dbReference>
<dbReference type="EMBL" id="JAQIHS010000046">
    <property type="protein sequence ID" value="MDN4371465.1"/>
    <property type="molecule type" value="Genomic_DNA"/>
</dbReference>
<dbReference type="AlphaFoldDB" id="A0A9P2FXB7"/>
<dbReference type="RefSeq" id="WP_008787108.1">
    <property type="nucleotide sequence ID" value="NZ_CBCYDL010000037.1"/>
</dbReference>
<evidence type="ECO:0000256" key="1">
    <source>
        <dbReference type="SAM" id="MobiDB-lite"/>
    </source>
</evidence>
<evidence type="ECO:0000313" key="2">
    <source>
        <dbReference type="EMBL" id="MDN4371465.1"/>
    </source>
</evidence>
<dbReference type="Proteomes" id="UP001302613">
    <property type="component" value="Chromosome"/>
</dbReference>
<sequence length="69" mass="8028">MPFFPPDNPALRHKQLKVTGKNDSLTRSGESFLLVSLQRRRVQRPQDWDCRFGTEDAKGNVSNQQENER</sequence>
<reference evidence="2" key="2">
    <citation type="submission" date="2023-01" db="EMBL/GenBank/DDBJ databases">
        <authorList>
            <person name="Hamerlinck H."/>
            <person name="Aerssens A."/>
            <person name="Boelens J."/>
            <person name="Messiaen A.-S."/>
            <person name="Vandendriessche S."/>
            <person name="Velghe A."/>
            <person name="Verhasselt B."/>
            <person name="Leroux-Roels I."/>
        </authorList>
    </citation>
    <scope>NUCLEOTIDE SEQUENCE</scope>
    <source>
        <strain evidence="2">UZG-GERCF-220920-Env23</strain>
    </source>
</reference>
<dbReference type="EMBL" id="CP136601">
    <property type="protein sequence ID" value="WOH43355.1"/>
    <property type="molecule type" value="Genomic_DNA"/>
</dbReference>
<organism evidence="2 4">
    <name type="scientific">Citrobacter portucalensis</name>
    <dbReference type="NCBI Taxonomy" id="1639133"/>
    <lineage>
        <taxon>Bacteria</taxon>
        <taxon>Pseudomonadati</taxon>
        <taxon>Pseudomonadota</taxon>
        <taxon>Gammaproteobacteria</taxon>
        <taxon>Enterobacterales</taxon>
        <taxon>Enterobacteriaceae</taxon>
        <taxon>Citrobacter</taxon>
        <taxon>Citrobacter freundii complex</taxon>
    </lineage>
</organism>
<feature type="region of interest" description="Disordered" evidence="1">
    <location>
        <begin position="1"/>
        <end position="24"/>
    </location>
</feature>
<name>A0A9P2FXB7_9ENTR</name>
<evidence type="ECO:0000313" key="4">
    <source>
        <dbReference type="Proteomes" id="UP001169985"/>
    </source>
</evidence>